<evidence type="ECO:0000313" key="1">
    <source>
        <dbReference type="EMBL" id="SCE89068.1"/>
    </source>
</evidence>
<reference evidence="2" key="1">
    <citation type="submission" date="2016-06" db="EMBL/GenBank/DDBJ databases">
        <authorList>
            <person name="Varghese N."/>
            <person name="Submissions Spin"/>
        </authorList>
    </citation>
    <scope>NUCLEOTIDE SEQUENCE [LARGE SCALE GENOMIC DNA]</scope>
    <source>
        <strain evidence="2">DSM 45246</strain>
    </source>
</reference>
<dbReference type="EMBL" id="FMCS01000003">
    <property type="protein sequence ID" value="SCE89068.1"/>
    <property type="molecule type" value="Genomic_DNA"/>
</dbReference>
<dbReference type="AlphaFoldDB" id="A0A1C4VYP8"/>
<evidence type="ECO:0000313" key="2">
    <source>
        <dbReference type="Proteomes" id="UP000199629"/>
    </source>
</evidence>
<name>A0A1C4VYP8_9ACTN</name>
<organism evidence="1 2">
    <name type="scientific">Micromonospora chaiyaphumensis</name>
    <dbReference type="NCBI Taxonomy" id="307119"/>
    <lineage>
        <taxon>Bacteria</taxon>
        <taxon>Bacillati</taxon>
        <taxon>Actinomycetota</taxon>
        <taxon>Actinomycetes</taxon>
        <taxon>Micromonosporales</taxon>
        <taxon>Micromonosporaceae</taxon>
        <taxon>Micromonospora</taxon>
    </lineage>
</organism>
<gene>
    <name evidence="1" type="ORF">GA0070214_10337</name>
</gene>
<keyword evidence="2" id="KW-1185">Reference proteome</keyword>
<sequence length="124" mass="12750">MTEKINWSLQVRVAHGPQIAATGVVDVEAYDKVSVEIAAGESQQVDLVPAGTERVGMVLIVPAAPSADLSYEIDGTAIALDGAHAFLGAGAARLLGADPASLTFTNDTAEPARLDILVGRDVTP</sequence>
<accession>A0A1C4VYP8</accession>
<dbReference type="Proteomes" id="UP000199629">
    <property type="component" value="Unassembled WGS sequence"/>
</dbReference>
<protein>
    <submittedName>
        <fullName evidence="1">Uncharacterized protein</fullName>
    </submittedName>
</protein>
<proteinExistence type="predicted"/>
<dbReference type="RefSeq" id="WP_091261591.1">
    <property type="nucleotide sequence ID" value="NZ_FMCS01000003.1"/>
</dbReference>